<dbReference type="Bgee" id="ENSLOCG00000017078">
    <property type="expression patterns" value="Expressed in ovary and 13 other cell types or tissues"/>
</dbReference>
<dbReference type="PANTHER" id="PTHR14965:SF1">
    <property type="entry name" value="APOPTOSIS FACILITATOR BCL-2-LIKE PROTEIN 14"/>
    <property type="match status" value="1"/>
</dbReference>
<keyword evidence="1" id="KW-0597">Phosphoprotein</keyword>
<keyword evidence="4" id="KW-1185">Reference proteome</keyword>
<dbReference type="GO" id="GO:0006915">
    <property type="term" value="P:apoptotic process"/>
    <property type="evidence" value="ECO:0007669"/>
    <property type="project" value="UniProtKB-KW"/>
</dbReference>
<reference evidence="3" key="2">
    <citation type="submission" date="2025-08" db="UniProtKB">
        <authorList>
            <consortium name="Ensembl"/>
        </authorList>
    </citation>
    <scope>IDENTIFICATION</scope>
</reference>
<dbReference type="InterPro" id="IPR002475">
    <property type="entry name" value="Bcl2-like"/>
</dbReference>
<reference evidence="4" key="1">
    <citation type="submission" date="2011-12" db="EMBL/GenBank/DDBJ databases">
        <title>The Draft Genome of Lepisosteus oculatus.</title>
        <authorList>
            <consortium name="The Broad Institute Genome Assembly &amp; Analysis Group"/>
            <consortium name="Computational R&amp;D Group"/>
            <consortium name="and Sequencing Platform"/>
            <person name="Di Palma F."/>
            <person name="Alfoldi J."/>
            <person name="Johnson J."/>
            <person name="Berlin A."/>
            <person name="Gnerre S."/>
            <person name="Jaffe D."/>
            <person name="MacCallum I."/>
            <person name="Young S."/>
            <person name="Walker B.J."/>
            <person name="Lander E.S."/>
            <person name="Lindblad-Toh K."/>
        </authorList>
    </citation>
    <scope>NUCLEOTIDE SEQUENCE [LARGE SCALE GENOMIC DNA]</scope>
</reference>
<sequence length="125" mass="14123">EDYAIQRVVELLRESGDQLDEEIKKDKVLSKAFQNLFSYAFFASVADLFLMRTGAAADADQQRAKIALTAEMTSKLTAVDNHPMNRVLGFGAKYLQEHFTPWVQSQGGWERAFDGTEDDDNDEVQ</sequence>
<evidence type="ECO:0008006" key="5">
    <source>
        <dbReference type="Google" id="ProtNLM"/>
    </source>
</evidence>
<dbReference type="OMA" id="IKEDHAF"/>
<dbReference type="STRING" id="7918.ENSLOCP00000021106"/>
<keyword evidence="2" id="KW-0053">Apoptosis</keyword>
<evidence type="ECO:0000256" key="2">
    <source>
        <dbReference type="ARBA" id="ARBA00022703"/>
    </source>
</evidence>
<dbReference type="InterPro" id="IPR036834">
    <property type="entry name" value="Bcl-2-like_sf"/>
</dbReference>
<dbReference type="EMBL" id="AHAT01035232">
    <property type="status" value="NOT_ANNOTATED_CDS"/>
    <property type="molecule type" value="Genomic_DNA"/>
</dbReference>
<accession>W5NKE7</accession>
<dbReference type="InParanoid" id="W5NKE7"/>
<dbReference type="Gene3D" id="1.10.437.10">
    <property type="entry name" value="Blc2-like"/>
    <property type="match status" value="1"/>
</dbReference>
<dbReference type="GeneTree" id="ENSGT00940000154318"/>
<dbReference type="eggNOG" id="KOG4728">
    <property type="taxonomic scope" value="Eukaryota"/>
</dbReference>
<protein>
    <recommendedName>
        <fullName evidence="5">Apoptosis facilitator Bcl-2-like protein 14</fullName>
    </recommendedName>
</protein>
<proteinExistence type="predicted"/>
<evidence type="ECO:0000256" key="1">
    <source>
        <dbReference type="ARBA" id="ARBA00022553"/>
    </source>
</evidence>
<dbReference type="Ensembl" id="ENSLOCT00000021142.1">
    <property type="protein sequence ID" value="ENSLOCP00000021106.1"/>
    <property type="gene ID" value="ENSLOCG00000017078.1"/>
</dbReference>
<dbReference type="SUPFAM" id="SSF56854">
    <property type="entry name" value="Bcl-2 inhibitors of programmed cell death"/>
    <property type="match status" value="1"/>
</dbReference>
<dbReference type="PANTHER" id="PTHR14965">
    <property type="entry name" value="SI:CH73-248E21.1"/>
    <property type="match status" value="1"/>
</dbReference>
<evidence type="ECO:0000313" key="4">
    <source>
        <dbReference type="Proteomes" id="UP000018468"/>
    </source>
</evidence>
<organism evidence="3 4">
    <name type="scientific">Lepisosteus oculatus</name>
    <name type="common">Spotted gar</name>
    <dbReference type="NCBI Taxonomy" id="7918"/>
    <lineage>
        <taxon>Eukaryota</taxon>
        <taxon>Metazoa</taxon>
        <taxon>Chordata</taxon>
        <taxon>Craniata</taxon>
        <taxon>Vertebrata</taxon>
        <taxon>Euteleostomi</taxon>
        <taxon>Actinopterygii</taxon>
        <taxon>Neopterygii</taxon>
        <taxon>Holostei</taxon>
        <taxon>Semionotiformes</taxon>
        <taxon>Lepisosteidae</taxon>
        <taxon>Lepisosteus</taxon>
    </lineage>
</organism>
<evidence type="ECO:0000313" key="3">
    <source>
        <dbReference type="Ensembl" id="ENSLOCP00000021106.1"/>
    </source>
</evidence>
<dbReference type="AlphaFoldDB" id="W5NKE7"/>
<dbReference type="PROSITE" id="PS50062">
    <property type="entry name" value="BCL2_FAMILY"/>
    <property type="match status" value="1"/>
</dbReference>
<name>W5NKE7_LEPOC</name>
<dbReference type="GO" id="GO:0042981">
    <property type="term" value="P:regulation of apoptotic process"/>
    <property type="evidence" value="ECO:0007669"/>
    <property type="project" value="InterPro"/>
</dbReference>
<dbReference type="HOGENOM" id="CLU_141978_0_0_1"/>
<reference evidence="3" key="3">
    <citation type="submission" date="2025-09" db="UniProtKB">
        <authorList>
            <consortium name="Ensembl"/>
        </authorList>
    </citation>
    <scope>IDENTIFICATION</scope>
</reference>
<dbReference type="Proteomes" id="UP000018468">
    <property type="component" value="Linkage group LG8"/>
</dbReference>